<reference evidence="1 2" key="1">
    <citation type="submission" date="2014-04" db="EMBL/GenBank/DDBJ databases">
        <title>Genome evolution of avian class.</title>
        <authorList>
            <person name="Zhang G."/>
            <person name="Li C."/>
        </authorList>
    </citation>
    <scope>NUCLEOTIDE SEQUENCE [LARGE SCALE GENOMIC DNA]</scope>
    <source>
        <strain evidence="1">BGI_N312</strain>
    </source>
</reference>
<dbReference type="GO" id="GO:0016887">
    <property type="term" value="F:ATP hydrolysis activity"/>
    <property type="evidence" value="ECO:0007669"/>
    <property type="project" value="InterPro"/>
</dbReference>
<feature type="non-terminal residue" evidence="1">
    <location>
        <position position="1"/>
    </location>
</feature>
<keyword evidence="2" id="KW-1185">Reference proteome</keyword>
<evidence type="ECO:0000313" key="1">
    <source>
        <dbReference type="EMBL" id="KFO12606.1"/>
    </source>
</evidence>
<protein>
    <submittedName>
        <fullName evidence="1">E3 ubiquitin-protein ligase RNF213</fullName>
    </submittedName>
</protein>
<dbReference type="AlphaFoldDB" id="A0A087VJ14"/>
<proteinExistence type="predicted"/>
<feature type="non-terminal residue" evidence="1">
    <location>
        <position position="1122"/>
    </location>
</feature>
<dbReference type="GO" id="GO:0004842">
    <property type="term" value="F:ubiquitin-protein transferase activity"/>
    <property type="evidence" value="ECO:0007669"/>
    <property type="project" value="InterPro"/>
</dbReference>
<organism evidence="1 2">
    <name type="scientific">Balearica regulorum gibbericeps</name>
    <name type="common">East African grey crowned-crane</name>
    <dbReference type="NCBI Taxonomy" id="100784"/>
    <lineage>
        <taxon>Eukaryota</taxon>
        <taxon>Metazoa</taxon>
        <taxon>Chordata</taxon>
        <taxon>Craniata</taxon>
        <taxon>Vertebrata</taxon>
        <taxon>Euteleostomi</taxon>
        <taxon>Archelosauria</taxon>
        <taxon>Archosauria</taxon>
        <taxon>Dinosauria</taxon>
        <taxon>Saurischia</taxon>
        <taxon>Theropoda</taxon>
        <taxon>Coelurosauria</taxon>
        <taxon>Aves</taxon>
        <taxon>Neognathae</taxon>
        <taxon>Neoaves</taxon>
        <taxon>Gruiformes</taxon>
        <taxon>Gruidae</taxon>
        <taxon>Balearica</taxon>
    </lineage>
</organism>
<dbReference type="GO" id="GO:0005829">
    <property type="term" value="C:cytosol"/>
    <property type="evidence" value="ECO:0007669"/>
    <property type="project" value="TreeGrafter"/>
</dbReference>
<sequence>GVTVYFHAILSKDFKLNPETHKVFIRAGGISPYLNWKDNICELNCTKDLGQHGYLIEGTVTLAKENMNKYIPYKYWVTCDEGEYEFIYKHPVSNNHVNRCLWIRRDLLNNGEWHQYDDIVCAKPSVMKNFWKIFSRDKNKDVVEGKIIAANIMLENIFSILGTWNSNNLRNFLFQLRQFHVVTSNPRVYDGREMLWTELNFGTQQVNELLLKYMRKIAFPFFAPEGAKASQEDVVVKSKLALGLTILTVVEDLQLPGFERDLADLCSLLCLDKMSQQAIRDEMNQIKKAFAAVTSLKVHMINLCQRCIDEQVDQWVWVLPLLHFFADPLQHDHLPMEEDTWAGLEGLPFAETRKKRHPGTLLQLMEEKKHLMEFDKNLVKSWICVLPLESLAEFIEKFSSDLLVTLQGVSYRLEDVYFSSYSSQVVESLLKTLLSTLDEKQARALEARSWQSCLTWCLKLHKSVCKHAKCGISIYLNQLYISLLLELVLLFFLLLCVCQVPRDAVQEAVEVLEVFSETLRHTRTWFRNALNQKLLKEYLDHVTFSLYWELQAWDEFVKISFPDEQFTEKWKKTLLADLEKRIQEEPPVNQILVYCCQHYRFTGLDSSIGWCFHNCATEAVTAACQTQSNLLEKISSYNMSRFSQLVSTIIVKSWPIKSGQSEDDFDEILHHILTWPDIKHIFSFNGTNTKLLEKLTDEAKNVMATADSVFMSVTDGIQKGCVLVKHLEEVFQHEKQFICIWEISEFSFRAPAAVTQVKELLQRRQEEVTLLRKEKKAIGTLLSMCRKVQASVKVDVGEVEFQHLEDLRSKRLNAVVSVTETPLRTYYSLSPKLKEFAQKMHSFKDSLIFQQFWEEAAQKAGEENESSEEEEEEDNIVPALDLDNVFSSLISPCFVSYERLYDDLRSGSLTLSAVDTIFQEFTNHPDDLKTELNTICELRPEEDRDWVDQRFQQIQQYHEMHLTFDAAKIIANVRESLNLSGDFSVLENLLDITEKLESYKTQKLDSISPELMHAKRLLQGITVNRRGCLRELAQQKEFVCWVREALKDINELKVFVDLASISAGENDMDVDRVACFHDTVHGYSSLLYDLRQESGFEDFMRCLKKLWRALDSDENLPKKLVS</sequence>
<dbReference type="PANTHER" id="PTHR22605:SF16">
    <property type="entry name" value="E3 UBIQUITIN-PROTEIN LIGASE RNF213"/>
    <property type="match status" value="1"/>
</dbReference>
<accession>A0A087VJ14</accession>
<gene>
    <name evidence="1" type="ORF">N312_01895</name>
</gene>
<dbReference type="PANTHER" id="PTHR22605">
    <property type="entry name" value="RZ-TYPE DOMAIN-CONTAINING PROTEIN"/>
    <property type="match status" value="1"/>
</dbReference>
<dbReference type="GO" id="GO:0005730">
    <property type="term" value="C:nucleolus"/>
    <property type="evidence" value="ECO:0007669"/>
    <property type="project" value="TreeGrafter"/>
</dbReference>
<dbReference type="EMBL" id="KL495234">
    <property type="protein sequence ID" value="KFO12606.1"/>
    <property type="molecule type" value="Genomic_DNA"/>
</dbReference>
<dbReference type="GO" id="GO:0006511">
    <property type="term" value="P:ubiquitin-dependent protein catabolic process"/>
    <property type="evidence" value="ECO:0007669"/>
    <property type="project" value="TreeGrafter"/>
</dbReference>
<dbReference type="Proteomes" id="UP000053309">
    <property type="component" value="Unassembled WGS sequence"/>
</dbReference>
<dbReference type="GO" id="GO:0002040">
    <property type="term" value="P:sprouting angiogenesis"/>
    <property type="evidence" value="ECO:0007669"/>
    <property type="project" value="TreeGrafter"/>
</dbReference>
<dbReference type="GO" id="GO:2000051">
    <property type="term" value="P:negative regulation of non-canonical Wnt signaling pathway"/>
    <property type="evidence" value="ECO:0007669"/>
    <property type="project" value="TreeGrafter"/>
</dbReference>
<evidence type="ECO:0000313" key="2">
    <source>
        <dbReference type="Proteomes" id="UP000053309"/>
    </source>
</evidence>
<name>A0A087VJ14_BALRE</name>
<dbReference type="GO" id="GO:0016020">
    <property type="term" value="C:membrane"/>
    <property type="evidence" value="ECO:0007669"/>
    <property type="project" value="TreeGrafter"/>
</dbReference>
<dbReference type="InterPro" id="IPR031248">
    <property type="entry name" value="RNF213"/>
</dbReference>